<sequence length="189" mass="20246">MELARVHISVPRKDSWLDTRYRRAGNVSDQIGKVSGGCGDNVSSTTSSSDTTATITNPTTTITINVTTASCGRALQPQVAEEAARWVVSVPDYRAGKRKGEKGGGDVSKNEGEGLVEVVVVVGSGGGDAISISKPKTKYTKNFSNFGCVHEHLQRRATVKHIPHDQMALLYEIRYSISLVLTSGGEKII</sequence>
<reference evidence="1 2" key="1">
    <citation type="submission" date="2019-05" db="EMBL/GenBank/DDBJ databases">
        <title>Another draft genome of Portunus trituberculatus and its Hox gene families provides insights of decapod evolution.</title>
        <authorList>
            <person name="Jeong J.-H."/>
            <person name="Song I."/>
            <person name="Kim S."/>
            <person name="Choi T."/>
            <person name="Kim D."/>
            <person name="Ryu S."/>
            <person name="Kim W."/>
        </authorList>
    </citation>
    <scope>NUCLEOTIDE SEQUENCE [LARGE SCALE GENOMIC DNA]</scope>
    <source>
        <tissue evidence="1">Muscle</tissue>
    </source>
</reference>
<evidence type="ECO:0000313" key="2">
    <source>
        <dbReference type="Proteomes" id="UP000324222"/>
    </source>
</evidence>
<organism evidence="1 2">
    <name type="scientific">Portunus trituberculatus</name>
    <name type="common">Swimming crab</name>
    <name type="synonym">Neptunus trituberculatus</name>
    <dbReference type="NCBI Taxonomy" id="210409"/>
    <lineage>
        <taxon>Eukaryota</taxon>
        <taxon>Metazoa</taxon>
        <taxon>Ecdysozoa</taxon>
        <taxon>Arthropoda</taxon>
        <taxon>Crustacea</taxon>
        <taxon>Multicrustacea</taxon>
        <taxon>Malacostraca</taxon>
        <taxon>Eumalacostraca</taxon>
        <taxon>Eucarida</taxon>
        <taxon>Decapoda</taxon>
        <taxon>Pleocyemata</taxon>
        <taxon>Brachyura</taxon>
        <taxon>Eubrachyura</taxon>
        <taxon>Portunoidea</taxon>
        <taxon>Portunidae</taxon>
        <taxon>Portuninae</taxon>
        <taxon>Portunus</taxon>
    </lineage>
</organism>
<gene>
    <name evidence="1" type="ORF">E2C01_027748</name>
</gene>
<protein>
    <submittedName>
        <fullName evidence="1">Uncharacterized protein</fullName>
    </submittedName>
</protein>
<keyword evidence="2" id="KW-1185">Reference proteome</keyword>
<evidence type="ECO:0000313" key="1">
    <source>
        <dbReference type="EMBL" id="MPC34362.1"/>
    </source>
</evidence>
<dbReference type="AlphaFoldDB" id="A0A5B7EJH7"/>
<name>A0A5B7EJH7_PORTR</name>
<dbReference type="EMBL" id="VSRR010003037">
    <property type="protein sequence ID" value="MPC34362.1"/>
    <property type="molecule type" value="Genomic_DNA"/>
</dbReference>
<comment type="caution">
    <text evidence="1">The sequence shown here is derived from an EMBL/GenBank/DDBJ whole genome shotgun (WGS) entry which is preliminary data.</text>
</comment>
<accession>A0A5B7EJH7</accession>
<proteinExistence type="predicted"/>
<dbReference type="Proteomes" id="UP000324222">
    <property type="component" value="Unassembled WGS sequence"/>
</dbReference>